<protein>
    <submittedName>
        <fullName evidence="2">Uncharacterized protein LOC112058457</fullName>
    </submittedName>
</protein>
<reference evidence="2" key="2">
    <citation type="submission" date="2025-08" db="UniProtKB">
        <authorList>
            <consortium name="RefSeq"/>
        </authorList>
    </citation>
    <scope>IDENTIFICATION</scope>
</reference>
<evidence type="ECO:0000313" key="2">
    <source>
        <dbReference type="RefSeq" id="XP_052741578.1"/>
    </source>
</evidence>
<accession>A0ABM3LRC6</accession>
<sequence length="343" mass="39609">MTQSPTQVKKSDNDIVFFSENDGVDLLIEAIRSVPDIKATKKKVLDSIPVQIEEETTQSILILQRTNIIADEANDTLKSVVAQLKTFDTIDEEEEESEYYQYNKNVHKSNNIKLKETLESEDIIYATTTPFSNIRVAKGENNKEFSKKLYSKKGDNDKGFKLFIEDSDDDDEVTLTTINPPDSIKELVTSQKPIKTTTNLKDEQITLHDANDSYRHQNMIKLDWIEESYNHEDERKEVSRFIETTTQKLAPTHTSSEIVSRTTKKKRAKLNKYDDPTSSISKERIEEDIQITKHLNSEYVMYKKQMDLLNSLDYGTDNIEMEAESLDFKEDKSNSEQFPSYLV</sequence>
<dbReference type="RefSeq" id="XP_052741578.1">
    <property type="nucleotide sequence ID" value="XM_052885618.1"/>
</dbReference>
<proteinExistence type="predicted"/>
<gene>
    <name evidence="2" type="primary">LOC112058457</name>
</gene>
<name>A0ABM3LRC6_BICAN</name>
<keyword evidence="1" id="KW-1185">Reference proteome</keyword>
<organism evidence="1 2">
    <name type="scientific">Bicyclus anynana</name>
    <name type="common">Squinting bush brown butterfly</name>
    <dbReference type="NCBI Taxonomy" id="110368"/>
    <lineage>
        <taxon>Eukaryota</taxon>
        <taxon>Metazoa</taxon>
        <taxon>Ecdysozoa</taxon>
        <taxon>Arthropoda</taxon>
        <taxon>Hexapoda</taxon>
        <taxon>Insecta</taxon>
        <taxon>Pterygota</taxon>
        <taxon>Neoptera</taxon>
        <taxon>Endopterygota</taxon>
        <taxon>Lepidoptera</taxon>
        <taxon>Glossata</taxon>
        <taxon>Ditrysia</taxon>
        <taxon>Papilionoidea</taxon>
        <taxon>Nymphalidae</taxon>
        <taxon>Satyrinae</taxon>
        <taxon>Satyrini</taxon>
        <taxon>Mycalesina</taxon>
        <taxon>Bicyclus</taxon>
    </lineage>
</organism>
<reference evidence="1" key="1">
    <citation type="submission" date="2025-05" db="UniProtKB">
        <authorList>
            <consortium name="RefSeq"/>
        </authorList>
    </citation>
    <scope>NUCLEOTIDE SEQUENCE [LARGE SCALE GENOMIC DNA]</scope>
</reference>
<dbReference type="GeneID" id="112058457"/>
<evidence type="ECO:0000313" key="1">
    <source>
        <dbReference type="Proteomes" id="UP001652582"/>
    </source>
</evidence>
<dbReference type="Proteomes" id="UP001652582">
    <property type="component" value="Chromosome 2"/>
</dbReference>